<evidence type="ECO:0000313" key="13">
    <source>
        <dbReference type="Proteomes" id="UP000036923"/>
    </source>
</evidence>
<feature type="region of interest" description="Disordered" evidence="8">
    <location>
        <begin position="185"/>
        <end position="204"/>
    </location>
</feature>
<keyword evidence="4 7" id="KW-0119">Carbohydrate metabolism</keyword>
<dbReference type="Gene3D" id="3.20.20.80">
    <property type="entry name" value="Glycosidases"/>
    <property type="match status" value="1"/>
</dbReference>
<feature type="domain" description="Carbohydrate binding" evidence="11">
    <location>
        <begin position="74"/>
        <end position="162"/>
    </location>
</feature>
<dbReference type="PANTHER" id="PTHR35923:SF2">
    <property type="entry name" value="ENDOGLUCANASE"/>
    <property type="match status" value="1"/>
</dbReference>
<keyword evidence="9" id="KW-0472">Membrane</keyword>
<name>A0A0L6JU12_9FIRM</name>
<comment type="similarity">
    <text evidence="7">Belongs to the glycosyl hydrolase 5 (cellulase A) family.</text>
</comment>
<comment type="caution">
    <text evidence="12">The sequence shown here is derived from an EMBL/GenBank/DDBJ whole genome shotgun (WGS) entry which is preliminary data.</text>
</comment>
<evidence type="ECO:0000259" key="11">
    <source>
        <dbReference type="SMART" id="SM01063"/>
    </source>
</evidence>
<dbReference type="Gene3D" id="2.60.40.290">
    <property type="match status" value="1"/>
</dbReference>
<dbReference type="GO" id="GO:0030247">
    <property type="term" value="F:polysaccharide binding"/>
    <property type="evidence" value="ECO:0007669"/>
    <property type="project" value="InterPro"/>
</dbReference>
<keyword evidence="3 7" id="KW-0136">Cellulose degradation</keyword>
<dbReference type="Proteomes" id="UP000036923">
    <property type="component" value="Unassembled WGS sequence"/>
</dbReference>
<dbReference type="EC" id="3.2.1.4" evidence="7"/>
<dbReference type="eggNOG" id="COG2730">
    <property type="taxonomic scope" value="Bacteria"/>
</dbReference>
<gene>
    <name evidence="12" type="ORF">Bccel_4191</name>
</gene>
<dbReference type="OrthoDB" id="9800475at2"/>
<dbReference type="AlphaFoldDB" id="A0A0L6JU12"/>
<dbReference type="PROSITE" id="PS00659">
    <property type="entry name" value="GLYCOSYL_HYDROL_F5"/>
    <property type="match status" value="1"/>
</dbReference>
<keyword evidence="2 7" id="KW-0378">Hydrolase</keyword>
<feature type="domain" description="CBM2" evidence="10">
    <location>
        <begin position="74"/>
        <end position="174"/>
    </location>
</feature>
<evidence type="ECO:0000259" key="10">
    <source>
        <dbReference type="SMART" id="SM00637"/>
    </source>
</evidence>
<dbReference type="PANTHER" id="PTHR35923">
    <property type="entry name" value="MAJOR EXTRACELLULAR ENDOGLUCANASE"/>
    <property type="match status" value="1"/>
</dbReference>
<evidence type="ECO:0000256" key="7">
    <source>
        <dbReference type="RuleBase" id="RU361153"/>
    </source>
</evidence>
<reference evidence="13" key="1">
    <citation type="submission" date="2015-07" db="EMBL/GenBank/DDBJ databases">
        <title>Near-Complete Genome Sequence of the Cellulolytic Bacterium Bacteroides (Pseudobacteroides) cellulosolvens ATCC 35603.</title>
        <authorList>
            <person name="Dassa B."/>
            <person name="Utturkar S.M."/>
            <person name="Klingeman D.M."/>
            <person name="Hurt R.A."/>
            <person name="Keller M."/>
            <person name="Xu J."/>
            <person name="Reddy Y.H.K."/>
            <person name="Borovok I."/>
            <person name="Grinberg I.R."/>
            <person name="Lamed R."/>
            <person name="Zhivin O."/>
            <person name="Bayer E.A."/>
            <person name="Brown S.D."/>
        </authorList>
    </citation>
    <scope>NUCLEOTIDE SEQUENCE [LARGE SCALE GENOMIC DNA]</scope>
    <source>
        <strain evidence="13">DSM 2933</strain>
    </source>
</reference>
<evidence type="ECO:0000256" key="8">
    <source>
        <dbReference type="SAM" id="MobiDB-lite"/>
    </source>
</evidence>
<dbReference type="SUPFAM" id="SSF51445">
    <property type="entry name" value="(Trans)glycosidases"/>
    <property type="match status" value="1"/>
</dbReference>
<dbReference type="InterPro" id="IPR017853">
    <property type="entry name" value="GH"/>
</dbReference>
<keyword evidence="5 7" id="KW-0326">Glycosidase</keyword>
<dbReference type="Pfam" id="PF00150">
    <property type="entry name" value="Cellulase"/>
    <property type="match status" value="1"/>
</dbReference>
<evidence type="ECO:0000256" key="4">
    <source>
        <dbReference type="ARBA" id="ARBA00023277"/>
    </source>
</evidence>
<keyword evidence="13" id="KW-1185">Reference proteome</keyword>
<organism evidence="12 13">
    <name type="scientific">Pseudobacteroides cellulosolvens ATCC 35603 = DSM 2933</name>
    <dbReference type="NCBI Taxonomy" id="398512"/>
    <lineage>
        <taxon>Bacteria</taxon>
        <taxon>Bacillati</taxon>
        <taxon>Bacillota</taxon>
        <taxon>Clostridia</taxon>
        <taxon>Eubacteriales</taxon>
        <taxon>Oscillospiraceae</taxon>
        <taxon>Pseudobacteroides</taxon>
    </lineage>
</organism>
<dbReference type="GO" id="GO:0030245">
    <property type="term" value="P:cellulose catabolic process"/>
    <property type="evidence" value="ECO:0007669"/>
    <property type="project" value="UniProtKB-KW"/>
</dbReference>
<keyword evidence="9" id="KW-1133">Transmembrane helix</keyword>
<dbReference type="STRING" id="398512.Bccel_4191"/>
<comment type="catalytic activity">
    <reaction evidence="1 7">
        <text>Endohydrolysis of (1-&gt;4)-beta-D-glucosidic linkages in cellulose, lichenin and cereal beta-D-glucans.</text>
        <dbReference type="EC" id="3.2.1.4"/>
    </reaction>
</comment>
<dbReference type="InterPro" id="IPR018087">
    <property type="entry name" value="Glyco_hydro_5_CS"/>
</dbReference>
<dbReference type="InterPro" id="IPR001547">
    <property type="entry name" value="Glyco_hydro_5"/>
</dbReference>
<dbReference type="SMART" id="SM00637">
    <property type="entry name" value="CBD_II"/>
    <property type="match status" value="1"/>
</dbReference>
<evidence type="ECO:0000256" key="9">
    <source>
        <dbReference type="SAM" id="Phobius"/>
    </source>
</evidence>
<evidence type="ECO:0000256" key="2">
    <source>
        <dbReference type="ARBA" id="ARBA00022801"/>
    </source>
</evidence>
<dbReference type="InterPro" id="IPR019028">
    <property type="entry name" value="CBM_49"/>
</dbReference>
<dbReference type="EMBL" id="LGTC01000001">
    <property type="protein sequence ID" value="KNY28917.1"/>
    <property type="molecule type" value="Genomic_DNA"/>
</dbReference>
<evidence type="ECO:0000256" key="1">
    <source>
        <dbReference type="ARBA" id="ARBA00000966"/>
    </source>
</evidence>
<dbReference type="GO" id="GO:0008810">
    <property type="term" value="F:cellulase activity"/>
    <property type="evidence" value="ECO:0007669"/>
    <property type="project" value="UniProtKB-EC"/>
</dbReference>
<dbReference type="InterPro" id="IPR001919">
    <property type="entry name" value="CBD2"/>
</dbReference>
<protein>
    <recommendedName>
        <fullName evidence="7">Endoglucanase</fullName>
        <ecNumber evidence="7">3.2.1.4</ecNumber>
    </recommendedName>
</protein>
<sequence length="621" mass="69363">MLKSKLTKVYFIIILSVMLVLISIVAYDKLIKGDKQDVAEKGADINPASLATSAAVVEETDKSQGGISQDKSKLNLEIKLGNSWENGGKKYSQIDVIVKNNNASEASGWSVDIPVASNAKVDQIWNAVYNLENGKLTFKPAQHNDKIPSNGNISFGCILIDAGSINTGLAKLECKVDDLMASTTGQGNGNSENNSSQNNASGNTAQYVQPSKVNAKGVPPPSTDDWLHTKGNKIVDKNGKEVWLTGVNWFGYNTGTNVFDGLWAADLNTSLTAIADRGFNLLRIPISSELILKWATGKAPEANFNKAANSYLVGMNSLEIFDYVVGQCRANGIKIMIDIHSAKTDAMGHMKPVWYEDDISEKDYLDSLSWMAERYRSDDTIIAFDLKNEPHGKPDEKPRAIWNNSKDPNNWKYIAEKAANAVLSKNPNVLIMVEGIEIYPIDVKKNSDYKSTNKAEYYFNWWGGNLRGVKDYPIDLGKNQDQLVYSPHDYGPSVFEQPWFKSGYTYESLYKDCWKDNWMYIHEKNTAPLLIGEWGGFMKEPNLTWMTHLRKLIKSNKLNHTFWCFNSNSGDTGGLVLGDFVTWDEQKYKFVKDVLWQKNGKFVGLDHQIPLGKNGITLSSY</sequence>
<evidence type="ECO:0000256" key="3">
    <source>
        <dbReference type="ARBA" id="ARBA00023001"/>
    </source>
</evidence>
<dbReference type="RefSeq" id="WP_050753670.1">
    <property type="nucleotide sequence ID" value="NZ_JQKC01000005.1"/>
</dbReference>
<evidence type="ECO:0000313" key="12">
    <source>
        <dbReference type="EMBL" id="KNY28917.1"/>
    </source>
</evidence>
<keyword evidence="6 7" id="KW-0624">Polysaccharide degradation</keyword>
<dbReference type="SMART" id="SM01063">
    <property type="entry name" value="CBM49"/>
    <property type="match status" value="1"/>
</dbReference>
<dbReference type="InterPro" id="IPR008965">
    <property type="entry name" value="CBM2/CBM3_carb-bd_dom_sf"/>
</dbReference>
<proteinExistence type="inferred from homology"/>
<accession>A0A0L6JU12</accession>
<feature type="transmembrane region" description="Helical" evidence="9">
    <location>
        <begin position="9"/>
        <end position="27"/>
    </location>
</feature>
<evidence type="ECO:0000256" key="5">
    <source>
        <dbReference type="ARBA" id="ARBA00023295"/>
    </source>
</evidence>
<evidence type="ECO:0000256" key="6">
    <source>
        <dbReference type="ARBA" id="ARBA00023326"/>
    </source>
</evidence>
<dbReference type="Pfam" id="PF00553">
    <property type="entry name" value="CBM_2"/>
    <property type="match status" value="1"/>
</dbReference>
<dbReference type="PATRIC" id="fig|398512.5.peg.4389"/>
<dbReference type="SUPFAM" id="SSF49384">
    <property type="entry name" value="Carbohydrate-binding domain"/>
    <property type="match status" value="1"/>
</dbReference>
<dbReference type="InterPro" id="IPR012291">
    <property type="entry name" value="CBM2_carb-bd_dom_sf"/>
</dbReference>
<keyword evidence="9" id="KW-0812">Transmembrane</keyword>